<feature type="domain" description="DUF1206" evidence="2">
    <location>
        <begin position="24"/>
        <end position="89"/>
    </location>
</feature>
<dbReference type="Pfam" id="PF06724">
    <property type="entry name" value="DUF1206"/>
    <property type="match status" value="3"/>
</dbReference>
<evidence type="ECO:0000313" key="3">
    <source>
        <dbReference type="EMBL" id="GLK01392.1"/>
    </source>
</evidence>
<dbReference type="AlphaFoldDB" id="A0A9W6HR77"/>
<gene>
    <name evidence="3" type="ORF">GCM10017596_11070</name>
</gene>
<reference evidence="3" key="2">
    <citation type="submission" date="2023-01" db="EMBL/GenBank/DDBJ databases">
        <authorList>
            <person name="Sun Q."/>
            <person name="Evtushenko L."/>
        </authorList>
    </citation>
    <scope>NUCLEOTIDE SEQUENCE</scope>
    <source>
        <strain evidence="3">VKM Ac-1958</strain>
    </source>
</reference>
<feature type="domain" description="DUF1206" evidence="2">
    <location>
        <begin position="109"/>
        <end position="173"/>
    </location>
</feature>
<feature type="transmembrane region" description="Helical" evidence="1">
    <location>
        <begin position="65"/>
        <end position="86"/>
    </location>
</feature>
<accession>A0A9W6HR77</accession>
<evidence type="ECO:0000256" key="1">
    <source>
        <dbReference type="SAM" id="Phobius"/>
    </source>
</evidence>
<feature type="transmembrane region" description="Helical" evidence="1">
    <location>
        <begin position="20"/>
        <end position="45"/>
    </location>
</feature>
<sequence length="267" mass="27017">MRSEARRAARKAESSTILRVLARAGFAANGVVHVLIGSLVLAVALGGRGESDQAGAFKALAAAPFGFALLWVLAAALWALALWHVLDGILAPRGSAAQKWGRRVSEWSQAAVFLVIGILAASVALGARPDADETAADVSRGVLFVPGGVFVLGGVGAGFAIAGVAFAVMGVRRSFVAKMRLPDGPVGHAVTALGAAGFIAKGLSLMSMGVLLLVAAFKVDPDAVGGLDAAIAALLEMPFGPALTLGIGAGLVLYGVFCGFRGRYADL</sequence>
<name>A0A9W6HR77_9MICO</name>
<comment type="caution">
    <text evidence="3">The sequence shown here is derived from an EMBL/GenBank/DDBJ whole genome shotgun (WGS) entry which is preliminary data.</text>
</comment>
<keyword evidence="1" id="KW-0472">Membrane</keyword>
<keyword evidence="4" id="KW-1185">Reference proteome</keyword>
<feature type="transmembrane region" description="Helical" evidence="1">
    <location>
        <begin position="237"/>
        <end position="260"/>
    </location>
</feature>
<keyword evidence="1" id="KW-0812">Transmembrane</keyword>
<feature type="transmembrane region" description="Helical" evidence="1">
    <location>
        <begin position="147"/>
        <end position="171"/>
    </location>
</feature>
<organism evidence="3 4">
    <name type="scientific">Microbacterium keratanolyticum</name>
    <dbReference type="NCBI Taxonomy" id="67574"/>
    <lineage>
        <taxon>Bacteria</taxon>
        <taxon>Bacillati</taxon>
        <taxon>Actinomycetota</taxon>
        <taxon>Actinomycetes</taxon>
        <taxon>Micrococcales</taxon>
        <taxon>Microbacteriaceae</taxon>
        <taxon>Microbacterium</taxon>
    </lineage>
</organism>
<protein>
    <recommendedName>
        <fullName evidence="2">DUF1206 domain-containing protein</fullName>
    </recommendedName>
</protein>
<dbReference type="RefSeq" id="WP_204939039.1">
    <property type="nucleotide sequence ID" value="NZ_BAAAUM010000001.1"/>
</dbReference>
<feature type="domain" description="DUF1206" evidence="2">
    <location>
        <begin position="196"/>
        <end position="264"/>
    </location>
</feature>
<feature type="transmembrane region" description="Helical" evidence="1">
    <location>
        <begin position="107"/>
        <end position="127"/>
    </location>
</feature>
<feature type="transmembrane region" description="Helical" evidence="1">
    <location>
        <begin position="192"/>
        <end position="217"/>
    </location>
</feature>
<evidence type="ECO:0000313" key="4">
    <source>
        <dbReference type="Proteomes" id="UP001142325"/>
    </source>
</evidence>
<dbReference type="EMBL" id="BSET01000001">
    <property type="protein sequence ID" value="GLK01392.1"/>
    <property type="molecule type" value="Genomic_DNA"/>
</dbReference>
<reference evidence="3" key="1">
    <citation type="journal article" date="2014" name="Int. J. Syst. Evol. Microbiol.">
        <title>Complete genome sequence of Corynebacterium casei LMG S-19264T (=DSM 44701T), isolated from a smear-ripened cheese.</title>
        <authorList>
            <consortium name="US DOE Joint Genome Institute (JGI-PGF)"/>
            <person name="Walter F."/>
            <person name="Albersmeier A."/>
            <person name="Kalinowski J."/>
            <person name="Ruckert C."/>
        </authorList>
    </citation>
    <scope>NUCLEOTIDE SEQUENCE</scope>
    <source>
        <strain evidence="3">VKM Ac-1958</strain>
    </source>
</reference>
<dbReference type="Proteomes" id="UP001142325">
    <property type="component" value="Unassembled WGS sequence"/>
</dbReference>
<dbReference type="InterPro" id="IPR009597">
    <property type="entry name" value="DUF1206"/>
</dbReference>
<proteinExistence type="predicted"/>
<keyword evidence="1" id="KW-1133">Transmembrane helix</keyword>
<evidence type="ECO:0000259" key="2">
    <source>
        <dbReference type="Pfam" id="PF06724"/>
    </source>
</evidence>